<sequence>MKLLLFLVVIFCLTSLSLGFENPEIKGKIFRKLFQSNLKQSSTDDKKGRARRQNMFASMGKPEPFCDMFGCKDCVVAPGAVCCTGYLYDERSNECRIVVKT</sequence>
<dbReference type="OrthoDB" id="6416119at2759"/>
<feature type="signal peptide" evidence="1">
    <location>
        <begin position="1"/>
        <end position="19"/>
    </location>
</feature>
<keyword evidence="1" id="KW-0732">Signal</keyword>
<name>A0A8X6ILD0_TRICU</name>
<gene>
    <name evidence="2" type="ORF">TNCT_309341</name>
</gene>
<evidence type="ECO:0000256" key="1">
    <source>
        <dbReference type="SAM" id="SignalP"/>
    </source>
</evidence>
<comment type="caution">
    <text evidence="2">The sequence shown here is derived from an EMBL/GenBank/DDBJ whole genome shotgun (WGS) entry which is preliminary data.</text>
</comment>
<evidence type="ECO:0000313" key="2">
    <source>
        <dbReference type="EMBL" id="GFQ96692.1"/>
    </source>
</evidence>
<dbReference type="EMBL" id="BMAO01024645">
    <property type="protein sequence ID" value="GFQ96692.1"/>
    <property type="molecule type" value="Genomic_DNA"/>
</dbReference>
<dbReference type="Proteomes" id="UP000887116">
    <property type="component" value="Unassembled WGS sequence"/>
</dbReference>
<accession>A0A8X6ILD0</accession>
<proteinExistence type="predicted"/>
<keyword evidence="3" id="KW-1185">Reference proteome</keyword>
<protein>
    <submittedName>
        <fullName evidence="2">Uncharacterized protein</fullName>
    </submittedName>
</protein>
<reference evidence="2" key="1">
    <citation type="submission" date="2020-07" db="EMBL/GenBank/DDBJ databases">
        <title>Multicomponent nature underlies the extraordinary mechanical properties of spider dragline silk.</title>
        <authorList>
            <person name="Kono N."/>
            <person name="Nakamura H."/>
            <person name="Mori M."/>
            <person name="Yoshida Y."/>
            <person name="Ohtoshi R."/>
            <person name="Malay A.D."/>
            <person name="Moran D.A.P."/>
            <person name="Tomita M."/>
            <person name="Numata K."/>
            <person name="Arakawa K."/>
        </authorList>
    </citation>
    <scope>NUCLEOTIDE SEQUENCE</scope>
</reference>
<feature type="chain" id="PRO_5036451293" evidence="1">
    <location>
        <begin position="20"/>
        <end position="101"/>
    </location>
</feature>
<organism evidence="2 3">
    <name type="scientific">Trichonephila clavata</name>
    <name type="common">Joro spider</name>
    <name type="synonym">Nephila clavata</name>
    <dbReference type="NCBI Taxonomy" id="2740835"/>
    <lineage>
        <taxon>Eukaryota</taxon>
        <taxon>Metazoa</taxon>
        <taxon>Ecdysozoa</taxon>
        <taxon>Arthropoda</taxon>
        <taxon>Chelicerata</taxon>
        <taxon>Arachnida</taxon>
        <taxon>Araneae</taxon>
        <taxon>Araneomorphae</taxon>
        <taxon>Entelegynae</taxon>
        <taxon>Araneoidea</taxon>
        <taxon>Nephilidae</taxon>
        <taxon>Trichonephila</taxon>
    </lineage>
</organism>
<dbReference type="AlphaFoldDB" id="A0A8X6ILD0"/>
<evidence type="ECO:0000313" key="3">
    <source>
        <dbReference type="Proteomes" id="UP000887116"/>
    </source>
</evidence>